<keyword evidence="2" id="KW-1185">Reference proteome</keyword>
<evidence type="ECO:0000313" key="2">
    <source>
        <dbReference type="Proteomes" id="UP000030671"/>
    </source>
</evidence>
<protein>
    <submittedName>
        <fullName evidence="1">Uncharacterized protein</fullName>
    </submittedName>
</protein>
<dbReference type="Proteomes" id="UP000030671">
    <property type="component" value="Unassembled WGS sequence"/>
</dbReference>
<reference evidence="1 2" key="1">
    <citation type="journal article" date="2012" name="New Phytol.">
        <title>Insight into trade-off between wood decay and parasitism from the genome of a fungal forest pathogen.</title>
        <authorList>
            <person name="Olson A."/>
            <person name="Aerts A."/>
            <person name="Asiegbu F."/>
            <person name="Belbahri L."/>
            <person name="Bouzid O."/>
            <person name="Broberg A."/>
            <person name="Canback B."/>
            <person name="Coutinho P.M."/>
            <person name="Cullen D."/>
            <person name="Dalman K."/>
            <person name="Deflorio G."/>
            <person name="van Diepen L.T."/>
            <person name="Dunand C."/>
            <person name="Duplessis S."/>
            <person name="Durling M."/>
            <person name="Gonthier P."/>
            <person name="Grimwood J."/>
            <person name="Fossdal C.G."/>
            <person name="Hansson D."/>
            <person name="Henrissat B."/>
            <person name="Hietala A."/>
            <person name="Himmelstrand K."/>
            <person name="Hoffmeister D."/>
            <person name="Hogberg N."/>
            <person name="James T.Y."/>
            <person name="Karlsson M."/>
            <person name="Kohler A."/>
            <person name="Kues U."/>
            <person name="Lee Y.H."/>
            <person name="Lin Y.C."/>
            <person name="Lind M."/>
            <person name="Lindquist E."/>
            <person name="Lombard V."/>
            <person name="Lucas S."/>
            <person name="Lunden K."/>
            <person name="Morin E."/>
            <person name="Murat C."/>
            <person name="Park J."/>
            <person name="Raffaello T."/>
            <person name="Rouze P."/>
            <person name="Salamov A."/>
            <person name="Schmutz J."/>
            <person name="Solheim H."/>
            <person name="Stahlberg J."/>
            <person name="Velez H."/>
            <person name="de Vries R.P."/>
            <person name="Wiebenga A."/>
            <person name="Woodward S."/>
            <person name="Yakovlev I."/>
            <person name="Garbelotto M."/>
            <person name="Martin F."/>
            <person name="Grigoriev I.V."/>
            <person name="Stenlid J."/>
        </authorList>
    </citation>
    <scope>NUCLEOTIDE SEQUENCE [LARGE SCALE GENOMIC DNA]</scope>
    <source>
        <strain evidence="1 2">TC 32-1</strain>
    </source>
</reference>
<name>W4KI83_HETIT</name>
<organism evidence="1 2">
    <name type="scientific">Heterobasidion irregulare (strain TC 32-1)</name>
    <dbReference type="NCBI Taxonomy" id="747525"/>
    <lineage>
        <taxon>Eukaryota</taxon>
        <taxon>Fungi</taxon>
        <taxon>Dikarya</taxon>
        <taxon>Basidiomycota</taxon>
        <taxon>Agaricomycotina</taxon>
        <taxon>Agaricomycetes</taxon>
        <taxon>Russulales</taxon>
        <taxon>Bondarzewiaceae</taxon>
        <taxon>Heterobasidion</taxon>
        <taxon>Heterobasidion annosum species complex</taxon>
    </lineage>
</organism>
<dbReference type="RefSeq" id="XP_009542404.1">
    <property type="nucleotide sequence ID" value="XM_009544109.1"/>
</dbReference>
<accession>W4KI83</accession>
<dbReference type="HOGENOM" id="CLU_2158748_0_0_1"/>
<dbReference type="EMBL" id="KI925455">
    <property type="protein sequence ID" value="ETW85557.1"/>
    <property type="molecule type" value="Genomic_DNA"/>
</dbReference>
<dbReference type="AlphaFoldDB" id="W4KI83"/>
<gene>
    <name evidence="1" type="ORF">HETIRDRAFT_310173</name>
</gene>
<dbReference type="GeneID" id="20669758"/>
<dbReference type="InParanoid" id="W4KI83"/>
<proteinExistence type="predicted"/>
<sequence length="111" mass="12192">MLEQPGATSTPWVATGDPGFSLGVRSHSALRRILPRRPNLADPPSESHHVKVSGLGMTYQDSIFRCSRLPATSMALPMRSVGLFRSWHRLASILECFIHGHSVPCRLLAGF</sequence>
<dbReference type="KEGG" id="hir:HETIRDRAFT_310173"/>
<evidence type="ECO:0000313" key="1">
    <source>
        <dbReference type="EMBL" id="ETW85557.1"/>
    </source>
</evidence>